<comment type="caution">
    <text evidence="1">The sequence shown here is derived from an EMBL/GenBank/DDBJ whole genome shotgun (WGS) entry which is preliminary data.</text>
</comment>
<dbReference type="EMBL" id="QXTE01000090">
    <property type="protein sequence ID" value="TFK07066.1"/>
    <property type="molecule type" value="Genomic_DNA"/>
</dbReference>
<evidence type="ECO:0000313" key="1">
    <source>
        <dbReference type="EMBL" id="TFK07066.1"/>
    </source>
</evidence>
<dbReference type="Proteomes" id="UP000297703">
    <property type="component" value="Unassembled WGS sequence"/>
</dbReference>
<gene>
    <name evidence="1" type="ORF">DR999_PMT10238</name>
</gene>
<evidence type="ECO:0000313" key="2">
    <source>
        <dbReference type="Proteomes" id="UP000297703"/>
    </source>
</evidence>
<organism evidence="1 2">
    <name type="scientific">Platysternon megacephalum</name>
    <name type="common">big-headed turtle</name>
    <dbReference type="NCBI Taxonomy" id="55544"/>
    <lineage>
        <taxon>Eukaryota</taxon>
        <taxon>Metazoa</taxon>
        <taxon>Chordata</taxon>
        <taxon>Craniata</taxon>
        <taxon>Vertebrata</taxon>
        <taxon>Euteleostomi</taxon>
        <taxon>Archelosauria</taxon>
        <taxon>Testudinata</taxon>
        <taxon>Testudines</taxon>
        <taxon>Cryptodira</taxon>
        <taxon>Durocryptodira</taxon>
        <taxon>Testudinoidea</taxon>
        <taxon>Platysternidae</taxon>
        <taxon>Platysternon</taxon>
    </lineage>
</organism>
<name>A0A4D9EAB3_9SAUR</name>
<accession>A0A4D9EAB3</accession>
<proteinExistence type="predicted"/>
<dbReference type="AlphaFoldDB" id="A0A4D9EAB3"/>
<sequence>MSQRQAKGSAKRSLRAAQGHHAEQRGWFAELRAAQTQDCLQTRTFSLREALPAFGGAVCGRLRSGVRCADTLASKAAGSSPFWTCRRQCVHTPTQSVNGAGTFRLGGANDKGNVTQWGSDPFSASVFMSWLR</sequence>
<reference evidence="1 2" key="2">
    <citation type="submission" date="2019-04" db="EMBL/GenBank/DDBJ databases">
        <title>The genome sequence of big-headed turtle.</title>
        <authorList>
            <person name="Gong S."/>
        </authorList>
    </citation>
    <scope>NUCLEOTIDE SEQUENCE [LARGE SCALE GENOMIC DNA]</scope>
    <source>
        <strain evidence="1">DO16091913</strain>
        <tissue evidence="1">Muscle</tissue>
    </source>
</reference>
<protein>
    <submittedName>
        <fullName evidence="1">Arf-GAP with SH3 domain, ANK repeat and PH domain-containing protein 1</fullName>
    </submittedName>
</protein>
<reference evidence="1 2" key="1">
    <citation type="submission" date="2019-04" db="EMBL/GenBank/DDBJ databases">
        <title>Draft genome of the big-headed turtle Platysternon megacephalum.</title>
        <authorList>
            <person name="Gong S."/>
        </authorList>
    </citation>
    <scope>NUCLEOTIDE SEQUENCE [LARGE SCALE GENOMIC DNA]</scope>
    <source>
        <strain evidence="1">DO16091913</strain>
        <tissue evidence="1">Muscle</tissue>
    </source>
</reference>
<keyword evidence="2" id="KW-1185">Reference proteome</keyword>